<reference evidence="3 4" key="1">
    <citation type="submission" date="2019-08" db="EMBL/GenBank/DDBJ databases">
        <title>Seonamhaeicola sediminis sp. nov., isolated from marine sediment.</title>
        <authorList>
            <person name="Cao W.R."/>
        </authorList>
    </citation>
    <scope>NUCLEOTIDE SEQUENCE [LARGE SCALE GENOMIC DNA]</scope>
    <source>
        <strain evidence="3 4">1505</strain>
    </source>
</reference>
<dbReference type="InterPro" id="IPR052025">
    <property type="entry name" value="Xyloglucanase_GH74"/>
</dbReference>
<evidence type="ECO:0000259" key="2">
    <source>
        <dbReference type="Pfam" id="PF15902"/>
    </source>
</evidence>
<dbReference type="PANTHER" id="PTHR43739:SF5">
    <property type="entry name" value="EXO-ALPHA-SIALIDASE"/>
    <property type="match status" value="1"/>
</dbReference>
<protein>
    <recommendedName>
        <fullName evidence="2">Sortilin N-terminal domain-containing protein</fullName>
    </recommendedName>
</protein>
<dbReference type="Gene3D" id="2.130.10.10">
    <property type="entry name" value="YVTN repeat-like/Quinoprotein amine dehydrogenase"/>
    <property type="match status" value="5"/>
</dbReference>
<keyword evidence="1" id="KW-0677">Repeat</keyword>
<dbReference type="InterPro" id="IPR031778">
    <property type="entry name" value="Sortilin_N"/>
</dbReference>
<name>A0A5C7GNC3_9FLAO</name>
<dbReference type="CDD" id="cd15482">
    <property type="entry name" value="Sialidase_non-viral"/>
    <property type="match status" value="1"/>
</dbReference>
<dbReference type="SUPFAM" id="SSF110296">
    <property type="entry name" value="Oligoxyloglucan reducing end-specific cellobiohydrolase"/>
    <property type="match status" value="2"/>
</dbReference>
<dbReference type="EMBL" id="VRKQ01000008">
    <property type="protein sequence ID" value="TXG39815.1"/>
    <property type="molecule type" value="Genomic_DNA"/>
</dbReference>
<dbReference type="Pfam" id="PF15902">
    <property type="entry name" value="Sortilin-Vps10"/>
    <property type="match status" value="2"/>
</dbReference>
<dbReference type="AlphaFoldDB" id="A0A5C7GNC3"/>
<dbReference type="OrthoDB" id="9757809at2"/>
<feature type="domain" description="Sortilin N-terminal" evidence="2">
    <location>
        <begin position="187"/>
        <end position="307"/>
    </location>
</feature>
<dbReference type="PANTHER" id="PTHR43739">
    <property type="entry name" value="XYLOGLUCANASE (EUROFUNG)"/>
    <property type="match status" value="1"/>
</dbReference>
<sequence>MLISVNLNAQEKSSTFFKKIKTQRVESDSTIEWKNFGPGMSGYNEEFWCHPTDTNVMFMGPDMHVSYGTWNNGKSWHSLKDYDGDGKCMERVLDVVFSNQNPDFGLALERRGKIFETYDRGRSWSLVYTIPGATKYGTNVHTQIAIHPTNDDMWFVGAGDFWNVKANHRSKENIHGKKHPRAKYGYVLKTTNHGKSWKKVATNISENLDVARIIFNPNNPKQLFIATNYGVYVSDNEGEDWKSSGKGLPNNLPRDFTSYYNPITKEFVLFLVEQTIYEPKGKSISTKGGVYKSTNNGETWENITGNLGVNFNKIKDASHRSNYHKALSYFLGENSKKQYPQFPENTYSGFNRIVVNPINKDEIYLVVNQRHDKSFGPGDAWKTEDGGITWVIIARAGEYWLNKKDKAYWESKGNPIDANVEFSHVARSYEELNEIRFGNRMLAINSIGEVFIGVGQQTQRSVDGGVSWQQIDDIETAPDSNAWIGRGGSDLPGRFMLLETGIKKRYLFCSGEHGLWQSADLGNYPDKDAVAVKQIEGQVHDHSGNHGAHSISTVAVHPKDPNTIYILMWRQEHRGKFRRSTDGGKTWENIATIFEASNGSWEDLGYQYSLTIDPINPENIYFCAIRRPIQEVGGGSKGKLTKGDYGVYHSPDGGYTWNLKNNGLPDNSSVRRIVMHPDNPETLYACINKKGTKDPSGLFISTNKAKSWKKVKIPSEIEGVNNFFIDRNTKDMYLSAGYRVGSLETGGVWKSTNNGNTWKKFFKAPYVWQTEVSSINPKMIMVNVPAQVSSKFGQFKNPGIYLTKDGGESWSKINKGIGQPDKMVDIKFDPYNENIIWCAGWGSGWFKAVCE</sequence>
<keyword evidence="4" id="KW-1185">Reference proteome</keyword>
<dbReference type="GO" id="GO:0010411">
    <property type="term" value="P:xyloglucan metabolic process"/>
    <property type="evidence" value="ECO:0007669"/>
    <property type="project" value="TreeGrafter"/>
</dbReference>
<accession>A0A5C7GNC3</accession>
<proteinExistence type="predicted"/>
<organism evidence="3 4">
    <name type="scientific">Seonamhaeicola maritimus</name>
    <dbReference type="NCBI Taxonomy" id="2591822"/>
    <lineage>
        <taxon>Bacteria</taxon>
        <taxon>Pseudomonadati</taxon>
        <taxon>Bacteroidota</taxon>
        <taxon>Flavobacteriia</taxon>
        <taxon>Flavobacteriales</taxon>
        <taxon>Flavobacteriaceae</taxon>
    </lineage>
</organism>
<evidence type="ECO:0000256" key="1">
    <source>
        <dbReference type="ARBA" id="ARBA00022737"/>
    </source>
</evidence>
<dbReference type="Proteomes" id="UP000321080">
    <property type="component" value="Unassembled WGS sequence"/>
</dbReference>
<evidence type="ECO:0000313" key="3">
    <source>
        <dbReference type="EMBL" id="TXG39815.1"/>
    </source>
</evidence>
<evidence type="ECO:0000313" key="4">
    <source>
        <dbReference type="Proteomes" id="UP000321080"/>
    </source>
</evidence>
<gene>
    <name evidence="3" type="ORF">FUA22_00425</name>
</gene>
<dbReference type="InterPro" id="IPR015943">
    <property type="entry name" value="WD40/YVTN_repeat-like_dom_sf"/>
</dbReference>
<feature type="domain" description="Sortilin N-terminal" evidence="2">
    <location>
        <begin position="647"/>
        <end position="764"/>
    </location>
</feature>
<comment type="caution">
    <text evidence="3">The sequence shown here is derived from an EMBL/GenBank/DDBJ whole genome shotgun (WGS) entry which is preliminary data.</text>
</comment>